<evidence type="ECO:0000256" key="1">
    <source>
        <dbReference type="SAM" id="MobiDB-lite"/>
    </source>
</evidence>
<sequence length="225" mass="25670">MNNLDTSIQVSPTPTIRIYKDRPIEQVIGDLHSTTQTRNMSKNLEERRAIGTKWVFGTKRMKEMDVKSAFLYKKIKEDVYVCQPLGFEDPDFPDKVYKVEKALYGLHQAPRVCPQLDNEDLQQIHPNDLKEMDLRWKMAMLTVRARRFLKNTGMKFSMNGSAELQEVKIPSTRKAQERLPIEILASSALVLCDGLGGYDKSDQTEEGPTNFSLMAYSSTSSNSKV</sequence>
<reference evidence="3" key="1">
    <citation type="journal article" date="2019" name="Sci. Rep.">
        <title>Draft genome of Tanacetum cinerariifolium, the natural source of mosquito coil.</title>
        <authorList>
            <person name="Yamashiro T."/>
            <person name="Shiraishi A."/>
            <person name="Satake H."/>
            <person name="Nakayama K."/>
        </authorList>
    </citation>
    <scope>NUCLEOTIDE SEQUENCE</scope>
</reference>
<organism evidence="3">
    <name type="scientific">Tanacetum cinerariifolium</name>
    <name type="common">Dalmatian daisy</name>
    <name type="synonym">Chrysanthemum cinerariifolium</name>
    <dbReference type="NCBI Taxonomy" id="118510"/>
    <lineage>
        <taxon>Eukaryota</taxon>
        <taxon>Viridiplantae</taxon>
        <taxon>Streptophyta</taxon>
        <taxon>Embryophyta</taxon>
        <taxon>Tracheophyta</taxon>
        <taxon>Spermatophyta</taxon>
        <taxon>Magnoliopsida</taxon>
        <taxon>eudicotyledons</taxon>
        <taxon>Gunneridae</taxon>
        <taxon>Pentapetalae</taxon>
        <taxon>asterids</taxon>
        <taxon>campanulids</taxon>
        <taxon>Asterales</taxon>
        <taxon>Asteraceae</taxon>
        <taxon>Asteroideae</taxon>
        <taxon>Anthemideae</taxon>
        <taxon>Anthemidinae</taxon>
        <taxon>Tanacetum</taxon>
    </lineage>
</organism>
<proteinExistence type="predicted"/>
<dbReference type="Pfam" id="PF07727">
    <property type="entry name" value="RVT_2"/>
    <property type="match status" value="1"/>
</dbReference>
<name>A0A699L5N5_TANCI</name>
<evidence type="ECO:0000259" key="2">
    <source>
        <dbReference type="Pfam" id="PF07727"/>
    </source>
</evidence>
<dbReference type="AlphaFoldDB" id="A0A699L5N5"/>
<accession>A0A699L5N5</accession>
<evidence type="ECO:0000313" key="3">
    <source>
        <dbReference type="EMBL" id="GFB21711.1"/>
    </source>
</evidence>
<protein>
    <submittedName>
        <fullName evidence="3">Retrotransposon protein, putative, unclassified</fullName>
    </submittedName>
</protein>
<comment type="caution">
    <text evidence="3">The sequence shown here is derived from an EMBL/GenBank/DDBJ whole genome shotgun (WGS) entry which is preliminary data.</text>
</comment>
<feature type="region of interest" description="Disordered" evidence="1">
    <location>
        <begin position="201"/>
        <end position="225"/>
    </location>
</feature>
<dbReference type="InterPro" id="IPR013103">
    <property type="entry name" value="RVT_2"/>
</dbReference>
<gene>
    <name evidence="3" type="ORF">Tci_693682</name>
</gene>
<feature type="domain" description="Reverse transcriptase Ty1/copia-type" evidence="2">
    <location>
        <begin position="61"/>
        <end position="115"/>
    </location>
</feature>
<dbReference type="EMBL" id="BKCJ010577796">
    <property type="protein sequence ID" value="GFB21711.1"/>
    <property type="molecule type" value="Genomic_DNA"/>
</dbReference>
<feature type="compositionally biased region" description="Polar residues" evidence="1">
    <location>
        <begin position="206"/>
        <end position="225"/>
    </location>
</feature>